<evidence type="ECO:0000313" key="1">
    <source>
        <dbReference type="EMBL" id="MBD2692646.1"/>
    </source>
</evidence>
<keyword evidence="2" id="KW-1185">Reference proteome</keyword>
<organism evidence="1 2">
    <name type="scientific">Anabaena catenula FACHB-362</name>
    <dbReference type="NCBI Taxonomy" id="2692877"/>
    <lineage>
        <taxon>Bacteria</taxon>
        <taxon>Bacillati</taxon>
        <taxon>Cyanobacteriota</taxon>
        <taxon>Cyanophyceae</taxon>
        <taxon>Nostocales</taxon>
        <taxon>Nostocaceae</taxon>
        <taxon>Anabaena</taxon>
    </lineage>
</organism>
<sequence length="77" mass="8957">MNCTYQHDHLFQNQRIKPMTLTVQELIAKLDQFQDGATVQVEDDGVNLHIDEVKKDENRNAILVIKSKDDEDDEDDE</sequence>
<protein>
    <submittedName>
        <fullName evidence="1">Uncharacterized protein</fullName>
    </submittedName>
</protein>
<dbReference type="EMBL" id="JACJTQ010000017">
    <property type="protein sequence ID" value="MBD2692646.1"/>
    <property type="molecule type" value="Genomic_DNA"/>
</dbReference>
<dbReference type="Proteomes" id="UP000660381">
    <property type="component" value="Unassembled WGS sequence"/>
</dbReference>
<comment type="caution">
    <text evidence="1">The sequence shown here is derived from an EMBL/GenBank/DDBJ whole genome shotgun (WGS) entry which is preliminary data.</text>
</comment>
<evidence type="ECO:0000313" key="2">
    <source>
        <dbReference type="Proteomes" id="UP000660381"/>
    </source>
</evidence>
<name>A0ABR8J2Q1_9NOST</name>
<proteinExistence type="predicted"/>
<accession>A0ABR8J2Q1</accession>
<gene>
    <name evidence="1" type="ORF">H6G68_12910</name>
</gene>
<dbReference type="RefSeq" id="WP_190907014.1">
    <property type="nucleotide sequence ID" value="NZ_JACJTQ010000017.1"/>
</dbReference>
<reference evidence="1 2" key="1">
    <citation type="journal article" date="2020" name="ISME J.">
        <title>Comparative genomics reveals insights into cyanobacterial evolution and habitat adaptation.</title>
        <authorList>
            <person name="Chen M.Y."/>
            <person name="Teng W.K."/>
            <person name="Zhao L."/>
            <person name="Hu C.X."/>
            <person name="Zhou Y.K."/>
            <person name="Han B.P."/>
            <person name="Song L.R."/>
            <person name="Shu W.S."/>
        </authorList>
    </citation>
    <scope>NUCLEOTIDE SEQUENCE [LARGE SCALE GENOMIC DNA]</scope>
    <source>
        <strain evidence="1 2">FACHB-362</strain>
    </source>
</reference>